<dbReference type="SMART" id="SM00861">
    <property type="entry name" value="Transket_pyr"/>
    <property type="match status" value="1"/>
</dbReference>
<evidence type="ECO:0000259" key="7">
    <source>
        <dbReference type="SMART" id="SM00861"/>
    </source>
</evidence>
<dbReference type="PIRSF" id="PIRSF000157">
    <property type="entry name" value="Oxoglu_dh_E1"/>
    <property type="match status" value="1"/>
</dbReference>
<dbReference type="Pfam" id="PF00676">
    <property type="entry name" value="E1_dh"/>
    <property type="match status" value="1"/>
</dbReference>
<dbReference type="PANTHER" id="PTHR23152:SF4">
    <property type="entry name" value="2-OXOADIPATE DEHYDROGENASE COMPLEX COMPONENT E1"/>
    <property type="match status" value="1"/>
</dbReference>
<comment type="similarity">
    <text evidence="3">Belongs to the alpha-ketoglutarate dehydrogenase family.</text>
</comment>
<dbReference type="NCBIfam" id="TIGR00239">
    <property type="entry name" value="2oxo_dh_E1"/>
    <property type="match status" value="1"/>
</dbReference>
<dbReference type="InterPro" id="IPR011603">
    <property type="entry name" value="2oxoglutarate_DH_E1"/>
</dbReference>
<dbReference type="EC" id="1.2.4.2" evidence="4"/>
<evidence type="ECO:0000313" key="8">
    <source>
        <dbReference type="EMBL" id="CAG5087055.1"/>
    </source>
</evidence>
<dbReference type="Pfam" id="PF16078">
    <property type="entry name" value="2-oxogl_dehyd_N"/>
    <property type="match status" value="1"/>
</dbReference>
<accession>A0A916JQK1</accession>
<evidence type="ECO:0000256" key="1">
    <source>
        <dbReference type="ARBA" id="ARBA00001964"/>
    </source>
</evidence>
<dbReference type="AlphaFoldDB" id="A0A916JQK1"/>
<dbReference type="RefSeq" id="WP_258543556.1">
    <property type="nucleotide sequence ID" value="NZ_OU015584.1"/>
</dbReference>
<dbReference type="PANTHER" id="PTHR23152">
    <property type="entry name" value="2-OXOGLUTARATE DEHYDROGENASE"/>
    <property type="match status" value="1"/>
</dbReference>
<feature type="domain" description="Transketolase-like pyrimidine-binding" evidence="7">
    <location>
        <begin position="569"/>
        <end position="762"/>
    </location>
</feature>
<sequence length="911" mass="103682">MDKFSYMSNGDVNAIEELYNQYLADVNSVDEGWRTFFEGFEFARKNFDLEAGGAIPENVQKEFRVLSLINGYRTRGHLFTKTNPVRERRKYEPTLDISNFGLEKSDLDVVFQAGEEVGIGPSKLSEIIAHLEENYCDSVGLEYTYIRHPERVEWLRKKIELKERPELTIEQKKHILHKLNQASVFEQFLHKKFVGQKRFSLEGGESIIPALDVVIEKAADLGVKEFVMGMAHRGRLNVLANIFNKTYDSIFSEFEGKEYEDVLFDGDVKYHLGYSAETTTDGGKTVKMTLAPNPSHLEAVNPVVEGISRSKIDHYLNGNLNEIVPILVHGDAAIAGQGVVYEVIQMAQLDGYRTGGTIHIVINNQVGFTTNYLDGRSSTYCTDVGKTTLSPVFHVNGDDVEAVVKTMQIALEYRQQFNRDVFIDLLCYRKYGHNEGDEPKFTQPQLYKIISKHPSPREIYLNKLVSEGVISKDEGKAMKKEFDDMLQERLEEAKQIEKARISDFLEELWKGFRPATTEDFDQSPDTGVDKKVLLDLADKITSLPEGKNYFRKIVKLFKDRKAMVEGDNLDWGMGELLAYATLLNEGHPVRISGQDVERGTFSHRHAVVKTEDTEEEVVPLNLISDKQAKLSIYNSLLSEYGVLGFDYGYAFATPNGLTIWEAQFGDFNNGAQIMMDQYISAAEDKWHTQNGLVMLLPHGYEGQGSEHSSGRMERFLQLCGDLNWQVTNCTTPANFFHLLRRQLKREFRKPLIVFTPKKLLRYPKAVSTIDELANGRFQEVMDDTSVKAENVDTVVLCSGKFYYDILERKEEEGAGDNIAVVRVEQLYPLPQKQLDALVDKYGADKKYIWAQEEPENMGAWSYMLRKWRTVQLDVLARRESASPATGSPKVHTIRHNEILNAIMSHSKVKVS</sequence>
<dbReference type="GO" id="GO:0006099">
    <property type="term" value="P:tricarboxylic acid cycle"/>
    <property type="evidence" value="ECO:0007669"/>
    <property type="project" value="TreeGrafter"/>
</dbReference>
<evidence type="ECO:0000256" key="6">
    <source>
        <dbReference type="ARBA" id="ARBA00023052"/>
    </source>
</evidence>
<evidence type="ECO:0000256" key="5">
    <source>
        <dbReference type="ARBA" id="ARBA00023002"/>
    </source>
</evidence>
<dbReference type="SUPFAM" id="SSF52518">
    <property type="entry name" value="Thiamin diphosphate-binding fold (THDP-binding)"/>
    <property type="match status" value="2"/>
</dbReference>
<evidence type="ECO:0000256" key="3">
    <source>
        <dbReference type="ARBA" id="ARBA00006936"/>
    </source>
</evidence>
<dbReference type="GO" id="GO:0045252">
    <property type="term" value="C:oxoglutarate dehydrogenase complex"/>
    <property type="evidence" value="ECO:0007669"/>
    <property type="project" value="TreeGrafter"/>
</dbReference>
<evidence type="ECO:0000256" key="2">
    <source>
        <dbReference type="ARBA" id="ARBA00003906"/>
    </source>
</evidence>
<dbReference type="NCBIfam" id="NF008907">
    <property type="entry name" value="PRK12270.1"/>
    <property type="match status" value="1"/>
</dbReference>
<name>A0A916JQK1_9FLAO</name>
<dbReference type="NCBIfam" id="NF006914">
    <property type="entry name" value="PRK09404.1"/>
    <property type="match status" value="1"/>
</dbReference>
<evidence type="ECO:0000256" key="4">
    <source>
        <dbReference type="ARBA" id="ARBA00012280"/>
    </source>
</evidence>
<dbReference type="InterPro" id="IPR031717">
    <property type="entry name" value="ODO-1/KGD_C"/>
</dbReference>
<evidence type="ECO:0000313" key="9">
    <source>
        <dbReference type="Proteomes" id="UP000683507"/>
    </source>
</evidence>
<dbReference type="InterPro" id="IPR042179">
    <property type="entry name" value="KGD_C_sf"/>
</dbReference>
<keyword evidence="9" id="KW-1185">Reference proteome</keyword>
<organism evidence="8 9">
    <name type="scientific">Parvicella tangerina</name>
    <dbReference type="NCBI Taxonomy" id="2829795"/>
    <lineage>
        <taxon>Bacteria</taxon>
        <taxon>Pseudomonadati</taxon>
        <taxon>Bacteroidota</taxon>
        <taxon>Flavobacteriia</taxon>
        <taxon>Flavobacteriales</taxon>
        <taxon>Parvicellaceae</taxon>
        <taxon>Parvicella</taxon>
    </lineage>
</organism>
<dbReference type="Pfam" id="PF16870">
    <property type="entry name" value="OxoGdeHyase_C"/>
    <property type="match status" value="1"/>
</dbReference>
<dbReference type="Gene3D" id="3.40.50.970">
    <property type="match status" value="1"/>
</dbReference>
<dbReference type="Gene3D" id="3.40.50.11610">
    <property type="entry name" value="Multifunctional 2-oxoglutarate metabolism enzyme, C-terminal domain"/>
    <property type="match status" value="1"/>
</dbReference>
<dbReference type="Gene3D" id="1.10.287.1150">
    <property type="entry name" value="TPP helical domain"/>
    <property type="match status" value="1"/>
</dbReference>
<keyword evidence="6" id="KW-0786">Thiamine pyrophosphate</keyword>
<dbReference type="Proteomes" id="UP000683507">
    <property type="component" value="Chromosome"/>
</dbReference>
<gene>
    <name evidence="8" type="primary">sucA</name>
    <name evidence="8" type="ORF">CRYO30217_03377</name>
</gene>
<dbReference type="EMBL" id="OU015584">
    <property type="protein sequence ID" value="CAG5087055.1"/>
    <property type="molecule type" value="Genomic_DNA"/>
</dbReference>
<dbReference type="GO" id="GO:0004591">
    <property type="term" value="F:oxoglutarate dehydrogenase (succinyl-transferring) activity"/>
    <property type="evidence" value="ECO:0007669"/>
    <property type="project" value="UniProtKB-EC"/>
</dbReference>
<dbReference type="InterPro" id="IPR001017">
    <property type="entry name" value="DH_E1"/>
</dbReference>
<protein>
    <recommendedName>
        <fullName evidence="4">oxoglutarate dehydrogenase (succinyl-transferring)</fullName>
        <ecNumber evidence="4">1.2.4.2</ecNumber>
    </recommendedName>
</protein>
<dbReference type="InterPro" id="IPR029061">
    <property type="entry name" value="THDP-binding"/>
</dbReference>
<dbReference type="KEGG" id="ptan:CRYO30217_03377"/>
<comment type="function">
    <text evidence="2">E1 component of the 2-oxoglutarate dehydrogenase (OGDH) complex which catalyzes the decarboxylation of 2-oxoglutarate, the first step in the conversion of 2-oxoglutarate to succinyl-CoA and CO(2).</text>
</comment>
<comment type="cofactor">
    <cofactor evidence="1">
        <name>thiamine diphosphate</name>
        <dbReference type="ChEBI" id="CHEBI:58937"/>
    </cofactor>
</comment>
<dbReference type="GO" id="GO:0005829">
    <property type="term" value="C:cytosol"/>
    <property type="evidence" value="ECO:0007669"/>
    <property type="project" value="TreeGrafter"/>
</dbReference>
<dbReference type="CDD" id="cd02016">
    <property type="entry name" value="TPP_E1_OGDC_like"/>
    <property type="match status" value="1"/>
</dbReference>
<dbReference type="InterPro" id="IPR032106">
    <property type="entry name" value="2-oxogl_dehyd_N"/>
</dbReference>
<dbReference type="InterPro" id="IPR005475">
    <property type="entry name" value="Transketolase-like_Pyr-bd"/>
</dbReference>
<keyword evidence="5 8" id="KW-0560">Oxidoreductase</keyword>
<proteinExistence type="inferred from homology"/>
<reference evidence="8" key="1">
    <citation type="submission" date="2021-04" db="EMBL/GenBank/DDBJ databases">
        <authorList>
            <person name="Rodrigo-Torres L."/>
            <person name="Arahal R. D."/>
            <person name="Lucena T."/>
        </authorList>
    </citation>
    <scope>NUCLEOTIDE SEQUENCE</scope>
    <source>
        <strain evidence="8">AS29M-1</strain>
    </source>
</reference>
<dbReference type="Gene3D" id="3.40.50.12470">
    <property type="match status" value="1"/>
</dbReference>
<dbReference type="GO" id="GO:0030976">
    <property type="term" value="F:thiamine pyrophosphate binding"/>
    <property type="evidence" value="ECO:0007669"/>
    <property type="project" value="InterPro"/>
</dbReference>
<dbReference type="Pfam" id="PF02779">
    <property type="entry name" value="Transket_pyr"/>
    <property type="match status" value="1"/>
</dbReference>